<dbReference type="Proteomes" id="UP001150238">
    <property type="component" value="Unassembled WGS sequence"/>
</dbReference>
<comment type="caution">
    <text evidence="2">The sequence shown here is derived from an EMBL/GenBank/DDBJ whole genome shotgun (WGS) entry which is preliminary data.</text>
</comment>
<keyword evidence="1" id="KW-0732">Signal</keyword>
<organism evidence="2 3">
    <name type="scientific">Lentinula lateritia</name>
    <dbReference type="NCBI Taxonomy" id="40482"/>
    <lineage>
        <taxon>Eukaryota</taxon>
        <taxon>Fungi</taxon>
        <taxon>Dikarya</taxon>
        <taxon>Basidiomycota</taxon>
        <taxon>Agaricomycotina</taxon>
        <taxon>Agaricomycetes</taxon>
        <taxon>Agaricomycetidae</taxon>
        <taxon>Agaricales</taxon>
        <taxon>Marasmiineae</taxon>
        <taxon>Omphalotaceae</taxon>
        <taxon>Lentinula</taxon>
    </lineage>
</organism>
<sequence length="81" mass="8867">MMTTCTFSSNTNYSTFWVLLLLCLLYVSTASHPLPLALNKEIDKTRELGVAVAIGKVNLVDTLKDVRTVSMGLEEAVSKTC</sequence>
<accession>A0A9W9AXF3</accession>
<evidence type="ECO:0000313" key="3">
    <source>
        <dbReference type="Proteomes" id="UP001150238"/>
    </source>
</evidence>
<proteinExistence type="predicted"/>
<name>A0A9W9AXF3_9AGAR</name>
<reference evidence="2" key="2">
    <citation type="journal article" date="2023" name="Proc. Natl. Acad. Sci. U.S.A.">
        <title>A global phylogenomic analysis of the shiitake genus Lentinula.</title>
        <authorList>
            <person name="Sierra-Patev S."/>
            <person name="Min B."/>
            <person name="Naranjo-Ortiz M."/>
            <person name="Looney B."/>
            <person name="Konkel Z."/>
            <person name="Slot J.C."/>
            <person name="Sakamoto Y."/>
            <person name="Steenwyk J.L."/>
            <person name="Rokas A."/>
            <person name="Carro J."/>
            <person name="Camarero S."/>
            <person name="Ferreira P."/>
            <person name="Molpeceres G."/>
            <person name="Ruiz-Duenas F.J."/>
            <person name="Serrano A."/>
            <person name="Henrissat B."/>
            <person name="Drula E."/>
            <person name="Hughes K.W."/>
            <person name="Mata J.L."/>
            <person name="Ishikawa N.K."/>
            <person name="Vargas-Isla R."/>
            <person name="Ushijima S."/>
            <person name="Smith C.A."/>
            <person name="Donoghue J."/>
            <person name="Ahrendt S."/>
            <person name="Andreopoulos W."/>
            <person name="He G."/>
            <person name="LaButti K."/>
            <person name="Lipzen A."/>
            <person name="Ng V."/>
            <person name="Riley R."/>
            <person name="Sandor L."/>
            <person name="Barry K."/>
            <person name="Martinez A.T."/>
            <person name="Xiao Y."/>
            <person name="Gibbons J.G."/>
            <person name="Terashima K."/>
            <person name="Grigoriev I.V."/>
            <person name="Hibbett D."/>
        </authorList>
    </citation>
    <scope>NUCLEOTIDE SEQUENCE</scope>
    <source>
        <strain evidence="2">Sp2 HRB7682 ss15</strain>
    </source>
</reference>
<feature type="signal peptide" evidence="1">
    <location>
        <begin position="1"/>
        <end position="30"/>
    </location>
</feature>
<reference evidence="2" key="1">
    <citation type="submission" date="2022-08" db="EMBL/GenBank/DDBJ databases">
        <authorList>
            <consortium name="DOE Joint Genome Institute"/>
            <person name="Min B."/>
            <person name="Riley R."/>
            <person name="Sierra-Patev S."/>
            <person name="Naranjo-Ortiz M."/>
            <person name="Looney B."/>
            <person name="Konkel Z."/>
            <person name="Slot J.C."/>
            <person name="Sakamoto Y."/>
            <person name="Steenwyk J.L."/>
            <person name="Rokas A."/>
            <person name="Carro J."/>
            <person name="Camarero S."/>
            <person name="Ferreira P."/>
            <person name="Molpeceres G."/>
            <person name="Ruiz-Duenas F.J."/>
            <person name="Serrano A."/>
            <person name="Henrissat B."/>
            <person name="Drula E."/>
            <person name="Hughes K.W."/>
            <person name="Mata J.L."/>
            <person name="Ishikawa N.K."/>
            <person name="Vargas-Isla R."/>
            <person name="Ushijima S."/>
            <person name="Smith C.A."/>
            <person name="Ahrendt S."/>
            <person name="Andreopoulos W."/>
            <person name="He G."/>
            <person name="Labutti K."/>
            <person name="Lipzen A."/>
            <person name="Ng V."/>
            <person name="Sandor L."/>
            <person name="Barry K."/>
            <person name="Martinez A.T."/>
            <person name="Xiao Y."/>
            <person name="Gibbons J.G."/>
            <person name="Terashima K."/>
            <person name="Hibbett D.S."/>
            <person name="Grigoriev I.V."/>
        </authorList>
    </citation>
    <scope>NUCLEOTIDE SEQUENCE</scope>
    <source>
        <strain evidence="2">Sp2 HRB7682 ss15</strain>
    </source>
</reference>
<gene>
    <name evidence="2" type="ORF">C8J55DRAFT_504159</name>
</gene>
<dbReference type="AlphaFoldDB" id="A0A9W9AXF3"/>
<feature type="chain" id="PRO_5040977890" evidence="1">
    <location>
        <begin position="31"/>
        <end position="81"/>
    </location>
</feature>
<evidence type="ECO:0000313" key="2">
    <source>
        <dbReference type="EMBL" id="KAJ4491408.1"/>
    </source>
</evidence>
<evidence type="ECO:0000256" key="1">
    <source>
        <dbReference type="SAM" id="SignalP"/>
    </source>
</evidence>
<dbReference type="EMBL" id="JANVFS010000006">
    <property type="protein sequence ID" value="KAJ4491408.1"/>
    <property type="molecule type" value="Genomic_DNA"/>
</dbReference>
<protein>
    <submittedName>
        <fullName evidence="2">Uncharacterized protein</fullName>
    </submittedName>
</protein>